<dbReference type="GO" id="GO:0004708">
    <property type="term" value="F:MAP kinase kinase activity"/>
    <property type="evidence" value="ECO:0007669"/>
    <property type="project" value="UniProtKB-EC"/>
</dbReference>
<comment type="similarity">
    <text evidence="5">Belongs to the protein kinase superfamily. STE Ser/Thr protein kinase family. MAP kinase kinase subfamily.</text>
</comment>
<comment type="catalytic activity">
    <reaction evidence="8">
        <text>L-threonyl-[protein] + ATP = O-phospho-L-threonyl-[protein] + ADP + H(+)</text>
        <dbReference type="Rhea" id="RHEA:46608"/>
        <dbReference type="Rhea" id="RHEA-COMP:11060"/>
        <dbReference type="Rhea" id="RHEA-COMP:11605"/>
        <dbReference type="ChEBI" id="CHEBI:15378"/>
        <dbReference type="ChEBI" id="CHEBI:30013"/>
        <dbReference type="ChEBI" id="CHEBI:30616"/>
        <dbReference type="ChEBI" id="CHEBI:61977"/>
        <dbReference type="ChEBI" id="CHEBI:456216"/>
        <dbReference type="EC" id="2.7.12.2"/>
    </reaction>
</comment>
<protein>
    <recommendedName>
        <fullName evidence="6">mitogen-activated protein kinase kinase</fullName>
        <ecNumber evidence="6">2.7.12.2</ecNumber>
    </recommendedName>
</protein>
<keyword evidence="1" id="KW-0808">Transferase</keyword>
<reference evidence="12" key="1">
    <citation type="submission" date="2022-11" db="UniProtKB">
        <authorList>
            <consortium name="WormBaseParasite"/>
        </authorList>
    </citation>
    <scope>IDENTIFICATION</scope>
</reference>
<evidence type="ECO:0000256" key="8">
    <source>
        <dbReference type="ARBA" id="ARBA00049299"/>
    </source>
</evidence>
<dbReference type="GO" id="GO:0005524">
    <property type="term" value="F:ATP binding"/>
    <property type="evidence" value="ECO:0007669"/>
    <property type="project" value="UniProtKB-KW"/>
</dbReference>
<evidence type="ECO:0000256" key="7">
    <source>
        <dbReference type="ARBA" id="ARBA00049014"/>
    </source>
</evidence>
<dbReference type="EC" id="2.7.12.2" evidence="6"/>
<evidence type="ECO:0000256" key="4">
    <source>
        <dbReference type="ARBA" id="ARBA00022840"/>
    </source>
</evidence>
<organism evidence="11 12">
    <name type="scientific">Acrobeloides nanus</name>
    <dbReference type="NCBI Taxonomy" id="290746"/>
    <lineage>
        <taxon>Eukaryota</taxon>
        <taxon>Metazoa</taxon>
        <taxon>Ecdysozoa</taxon>
        <taxon>Nematoda</taxon>
        <taxon>Chromadorea</taxon>
        <taxon>Rhabditida</taxon>
        <taxon>Tylenchina</taxon>
        <taxon>Cephalobomorpha</taxon>
        <taxon>Cephaloboidea</taxon>
        <taxon>Cephalobidae</taxon>
        <taxon>Acrobeloides</taxon>
    </lineage>
</organism>
<evidence type="ECO:0000259" key="10">
    <source>
        <dbReference type="PROSITE" id="PS50011"/>
    </source>
</evidence>
<evidence type="ECO:0000256" key="1">
    <source>
        <dbReference type="ARBA" id="ARBA00022679"/>
    </source>
</evidence>
<dbReference type="SUPFAM" id="SSF56112">
    <property type="entry name" value="Protein kinase-like (PK-like)"/>
    <property type="match status" value="1"/>
</dbReference>
<feature type="domain" description="Protein kinase" evidence="10">
    <location>
        <begin position="1"/>
        <end position="205"/>
    </location>
</feature>
<dbReference type="PANTHER" id="PTHR48013">
    <property type="entry name" value="DUAL SPECIFICITY MITOGEN-ACTIVATED PROTEIN KINASE KINASE 5-RELATED"/>
    <property type="match status" value="1"/>
</dbReference>
<keyword evidence="11" id="KW-1185">Reference proteome</keyword>
<keyword evidence="2" id="KW-0547">Nucleotide-binding</keyword>
<dbReference type="AlphaFoldDB" id="A0A914C9E2"/>
<evidence type="ECO:0000313" key="11">
    <source>
        <dbReference type="Proteomes" id="UP000887540"/>
    </source>
</evidence>
<evidence type="ECO:0000256" key="2">
    <source>
        <dbReference type="ARBA" id="ARBA00022741"/>
    </source>
</evidence>
<comment type="catalytic activity">
    <reaction evidence="7">
        <text>L-seryl-[protein] + ATP = O-phospho-L-seryl-[protein] + ADP + H(+)</text>
        <dbReference type="Rhea" id="RHEA:17989"/>
        <dbReference type="Rhea" id="RHEA-COMP:9863"/>
        <dbReference type="Rhea" id="RHEA-COMP:11604"/>
        <dbReference type="ChEBI" id="CHEBI:15378"/>
        <dbReference type="ChEBI" id="CHEBI:29999"/>
        <dbReference type="ChEBI" id="CHEBI:30616"/>
        <dbReference type="ChEBI" id="CHEBI:83421"/>
        <dbReference type="ChEBI" id="CHEBI:456216"/>
        <dbReference type="EC" id="2.7.12.2"/>
    </reaction>
</comment>
<name>A0A914C9E2_9BILA</name>
<dbReference type="InterPro" id="IPR011009">
    <property type="entry name" value="Kinase-like_dom_sf"/>
</dbReference>
<dbReference type="WBParaSite" id="ACRNAN_Path_616.g2292.t2">
    <property type="protein sequence ID" value="ACRNAN_Path_616.g2292.t2"/>
    <property type="gene ID" value="ACRNAN_Path_616.g2292"/>
</dbReference>
<dbReference type="PROSITE" id="PS50011">
    <property type="entry name" value="PROTEIN_KINASE_DOM"/>
    <property type="match status" value="1"/>
</dbReference>
<dbReference type="InterPro" id="IPR008271">
    <property type="entry name" value="Ser/Thr_kinase_AS"/>
</dbReference>
<dbReference type="SMART" id="SM00220">
    <property type="entry name" value="S_TKc"/>
    <property type="match status" value="1"/>
</dbReference>
<evidence type="ECO:0000256" key="9">
    <source>
        <dbReference type="ARBA" id="ARBA00051693"/>
    </source>
</evidence>
<dbReference type="PANTHER" id="PTHR48013:SF9">
    <property type="entry name" value="DUAL SPECIFICITY MITOGEN-ACTIVATED PROTEIN KINASE KINASE 5"/>
    <property type="match status" value="1"/>
</dbReference>
<keyword evidence="3" id="KW-0418">Kinase</keyword>
<evidence type="ECO:0000313" key="12">
    <source>
        <dbReference type="WBParaSite" id="ACRNAN_Path_616.g2292.t2"/>
    </source>
</evidence>
<evidence type="ECO:0000256" key="6">
    <source>
        <dbReference type="ARBA" id="ARBA00038999"/>
    </source>
</evidence>
<accession>A0A914C9E2</accession>
<dbReference type="Proteomes" id="UP000887540">
    <property type="component" value="Unplaced"/>
</dbReference>
<comment type="catalytic activity">
    <reaction evidence="9">
        <text>L-tyrosyl-[protein] + ATP = O-phospho-L-tyrosyl-[protein] + ADP + H(+)</text>
        <dbReference type="Rhea" id="RHEA:10596"/>
        <dbReference type="Rhea" id="RHEA-COMP:10136"/>
        <dbReference type="Rhea" id="RHEA-COMP:20101"/>
        <dbReference type="ChEBI" id="CHEBI:15378"/>
        <dbReference type="ChEBI" id="CHEBI:30616"/>
        <dbReference type="ChEBI" id="CHEBI:46858"/>
        <dbReference type="ChEBI" id="CHEBI:61978"/>
        <dbReference type="ChEBI" id="CHEBI:456216"/>
        <dbReference type="EC" id="2.7.12.2"/>
    </reaction>
</comment>
<evidence type="ECO:0000256" key="5">
    <source>
        <dbReference type="ARBA" id="ARBA00038035"/>
    </source>
</evidence>
<dbReference type="InterPro" id="IPR000719">
    <property type="entry name" value="Prot_kinase_dom"/>
</dbReference>
<sequence length="333" mass="38551">MCLEAMNMPLNELNDLLHETTFRFPQNLLGCITVSLVNALEHCHSKGVAHRDVKPGNILFKANGEIKLADFSEASDVIEDNKFAGTICYMAPERLNMIGANNNNRGIISNSYPDVWSLGVTLLEFQLGNCPIKITDEIGTPIEIIHLIQHKINNKKNLDNLCDNSLGSITMPMWHGKEVKEFIRSCLEEAGRRPSYQDLKQMRFYKMYKKFNIPIYVRGVYESRNKQFDSFQADKLYRKLDFNDGHIHDYKQEDNLVIKDIKSDSHNTELIVLKYFHRPSGKFMAGKLFTMYNKIVDQLLNELEFLHRFSGTEYIVQIYGIDGYDFKGILYHF</sequence>
<keyword evidence="4" id="KW-0067">ATP-binding</keyword>
<dbReference type="Gene3D" id="3.30.200.20">
    <property type="entry name" value="Phosphorylase Kinase, domain 1"/>
    <property type="match status" value="1"/>
</dbReference>
<evidence type="ECO:0000256" key="3">
    <source>
        <dbReference type="ARBA" id="ARBA00022777"/>
    </source>
</evidence>
<dbReference type="Gene3D" id="1.10.510.10">
    <property type="entry name" value="Transferase(Phosphotransferase) domain 1"/>
    <property type="match status" value="1"/>
</dbReference>
<dbReference type="PROSITE" id="PS00108">
    <property type="entry name" value="PROTEIN_KINASE_ST"/>
    <property type="match status" value="1"/>
</dbReference>
<proteinExistence type="inferred from homology"/>
<dbReference type="Pfam" id="PF00069">
    <property type="entry name" value="Pkinase"/>
    <property type="match status" value="1"/>
</dbReference>